<accession>A0ABX7B4Q3</accession>
<evidence type="ECO:0000313" key="2">
    <source>
        <dbReference type="EMBL" id="QQP89320.1"/>
    </source>
</evidence>
<dbReference type="Proteomes" id="UP000595197">
    <property type="component" value="Chromosome"/>
</dbReference>
<dbReference type="Gene3D" id="3.40.50.12370">
    <property type="match status" value="1"/>
</dbReference>
<evidence type="ECO:0000256" key="1">
    <source>
        <dbReference type="ARBA" id="ARBA00008791"/>
    </source>
</evidence>
<organism evidence="2 3">
    <name type="scientific">Skermanella cutis</name>
    <dbReference type="NCBI Taxonomy" id="2775420"/>
    <lineage>
        <taxon>Bacteria</taxon>
        <taxon>Pseudomonadati</taxon>
        <taxon>Pseudomonadota</taxon>
        <taxon>Alphaproteobacteria</taxon>
        <taxon>Rhodospirillales</taxon>
        <taxon>Azospirillaceae</taxon>
        <taxon>Skermanella</taxon>
    </lineage>
</organism>
<dbReference type="PANTHER" id="PTHR46268">
    <property type="entry name" value="STRESS RESPONSE PROTEIN NHAX"/>
    <property type="match status" value="1"/>
</dbReference>
<gene>
    <name evidence="2" type="ORF">IGS68_25590</name>
</gene>
<dbReference type="PANTHER" id="PTHR46268:SF15">
    <property type="entry name" value="UNIVERSAL STRESS PROTEIN HP_0031"/>
    <property type="match status" value="1"/>
</dbReference>
<dbReference type="EMBL" id="CP067420">
    <property type="protein sequence ID" value="QQP89320.1"/>
    <property type="molecule type" value="Genomic_DNA"/>
</dbReference>
<comment type="similarity">
    <text evidence="1">Belongs to the universal stress protein A family.</text>
</comment>
<dbReference type="RefSeq" id="WP_201075428.1">
    <property type="nucleotide sequence ID" value="NZ_CP067420.1"/>
</dbReference>
<dbReference type="SUPFAM" id="SSF52402">
    <property type="entry name" value="Adenine nucleotide alpha hydrolases-like"/>
    <property type="match status" value="2"/>
</dbReference>
<protein>
    <submittedName>
        <fullName evidence="2">Universal stress protein</fullName>
    </submittedName>
</protein>
<proteinExistence type="inferred from homology"/>
<name>A0ABX7B4Q3_9PROT</name>
<evidence type="ECO:0000313" key="3">
    <source>
        <dbReference type="Proteomes" id="UP000595197"/>
    </source>
</evidence>
<dbReference type="CDD" id="cd00293">
    <property type="entry name" value="USP-like"/>
    <property type="match status" value="1"/>
</dbReference>
<sequence>MIRKILAPLDGRPSDRTSLALAFDMARVLGAHVEAVFLAMDPAASIPIMGEAVPPEFIDEMIREREAAVAAAGREAERCFDRVRQAAGLPLAGTPGTDPGQASACFHRKLGNVDRTLARMARCADLTVVPPDDRAAPGALARARDAVLFDAGRPLLLAPAVPLETLGKAVAIAWNDSAEATHAVINAMPLLARAPRVLVLVQEDLRRQVDGAVDLAAYLAWHGIEAAIDRLPRVPEEPMGRALAQRALDLGAGLLVMGAYGRSRFREMVLGGTTRHVLENPVRIPVLMAH</sequence>
<reference evidence="2" key="1">
    <citation type="submission" date="2021-02" db="EMBL/GenBank/DDBJ databases">
        <title>Skermanella TT6 skin isolate.</title>
        <authorList>
            <person name="Lee K."/>
            <person name="Ganzorig M."/>
        </authorList>
    </citation>
    <scope>NUCLEOTIDE SEQUENCE</scope>
    <source>
        <strain evidence="2">TT6</strain>
    </source>
</reference>
<keyword evidence="3" id="KW-1185">Reference proteome</keyword>